<dbReference type="AlphaFoldDB" id="K0C7T1"/>
<keyword evidence="1" id="KW-0472">Membrane</keyword>
<dbReference type="HOGENOM" id="CLU_2434337_0_0_6"/>
<reference evidence="2 3" key="1">
    <citation type="journal article" date="2012" name="J. Bacteriol.">
        <title>Complete genome sequence of Alcanivorax dieselolei type strain B5.</title>
        <authorList>
            <person name="Lai Q."/>
            <person name="Li W."/>
            <person name="Shao Z."/>
        </authorList>
    </citation>
    <scope>NUCLEOTIDE SEQUENCE [LARGE SCALE GENOMIC DNA]</scope>
    <source>
        <strain evidence="3">DSM 16502 / CGMCC 1.3690 / B-5</strain>
    </source>
</reference>
<proteinExistence type="predicted"/>
<keyword evidence="3" id="KW-1185">Reference proteome</keyword>
<sequence length="90" mass="10244">MLVFFIGTLGTIYMMACPSDPGRPWMIGLVSLFAINWSINYFLGLPMHVPHLPHLANVAHRRERQFVVLLTWIIVLTLFLWGVIDGFGCT</sequence>
<keyword evidence="1" id="KW-0812">Transmembrane</keyword>
<name>K0C7T1_ALCDB</name>
<feature type="transmembrane region" description="Helical" evidence="1">
    <location>
        <begin position="26"/>
        <end position="45"/>
    </location>
</feature>
<dbReference type="Proteomes" id="UP000006286">
    <property type="component" value="Chromosome"/>
</dbReference>
<keyword evidence="1" id="KW-1133">Transmembrane helix</keyword>
<dbReference type="KEGG" id="adi:B5T_00326"/>
<dbReference type="EMBL" id="CP003466">
    <property type="protein sequence ID" value="AFT68613.1"/>
    <property type="molecule type" value="Genomic_DNA"/>
</dbReference>
<accession>K0C7T1</accession>
<organism evidence="2 3">
    <name type="scientific">Alcanivorax dieselolei (strain DSM 16502 / CGMCC 1.3690 / MCCC 1A00001 / B-5)</name>
    <name type="common">Alloalcanivorax dieselolei</name>
    <dbReference type="NCBI Taxonomy" id="930169"/>
    <lineage>
        <taxon>Bacteria</taxon>
        <taxon>Pseudomonadati</taxon>
        <taxon>Pseudomonadota</taxon>
        <taxon>Gammaproteobacteria</taxon>
        <taxon>Oceanospirillales</taxon>
        <taxon>Alcanivoracaceae</taxon>
        <taxon>Alloalcanivorax</taxon>
    </lineage>
</organism>
<protein>
    <submittedName>
        <fullName evidence="2">Uncharacterized protein</fullName>
    </submittedName>
</protein>
<gene>
    <name evidence="2" type="ordered locus">B5T_00326</name>
</gene>
<feature type="transmembrane region" description="Helical" evidence="1">
    <location>
        <begin position="66"/>
        <end position="84"/>
    </location>
</feature>
<evidence type="ECO:0000313" key="2">
    <source>
        <dbReference type="EMBL" id="AFT68613.1"/>
    </source>
</evidence>
<evidence type="ECO:0000256" key="1">
    <source>
        <dbReference type="SAM" id="Phobius"/>
    </source>
</evidence>
<evidence type="ECO:0000313" key="3">
    <source>
        <dbReference type="Proteomes" id="UP000006286"/>
    </source>
</evidence>